<dbReference type="SMART" id="SM00252">
    <property type="entry name" value="SH2"/>
    <property type="match status" value="1"/>
</dbReference>
<dbReference type="Proteomes" id="UP000695022">
    <property type="component" value="Unplaced"/>
</dbReference>
<feature type="domain" description="Protein kinase" evidence="11">
    <location>
        <begin position="244"/>
        <end position="349"/>
    </location>
</feature>
<dbReference type="CDD" id="cd10361">
    <property type="entry name" value="SH2_Fps_family"/>
    <property type="match status" value="1"/>
</dbReference>
<name>A0ABM1EKX5_PRICU</name>
<gene>
    <name evidence="13" type="primary">LOC106813262</name>
</gene>
<keyword evidence="12" id="KW-1185">Reference proteome</keyword>
<dbReference type="RefSeq" id="XP_014672846.1">
    <property type="nucleotide sequence ID" value="XM_014817360.1"/>
</dbReference>
<dbReference type="InterPro" id="IPR020635">
    <property type="entry name" value="Tyr_kinase_cat_dom"/>
</dbReference>
<feature type="compositionally biased region" description="Low complexity" evidence="9">
    <location>
        <begin position="106"/>
        <end position="119"/>
    </location>
</feature>
<dbReference type="InterPro" id="IPR017441">
    <property type="entry name" value="Protein_kinase_ATP_BS"/>
</dbReference>
<feature type="domain" description="SH2" evidence="10">
    <location>
        <begin position="141"/>
        <end position="232"/>
    </location>
</feature>
<dbReference type="Pfam" id="PF07714">
    <property type="entry name" value="PK_Tyr_Ser-Thr"/>
    <property type="match status" value="1"/>
</dbReference>
<feature type="region of interest" description="Disordered" evidence="9">
    <location>
        <begin position="46"/>
        <end position="71"/>
    </location>
</feature>
<accession>A0ABM1EKX5</accession>
<dbReference type="SMART" id="SM00219">
    <property type="entry name" value="TyrKc"/>
    <property type="match status" value="1"/>
</dbReference>
<dbReference type="InterPro" id="IPR050198">
    <property type="entry name" value="Non-receptor_tyrosine_kinases"/>
</dbReference>
<dbReference type="GeneID" id="106813262"/>
<dbReference type="InterPro" id="IPR000980">
    <property type="entry name" value="SH2"/>
</dbReference>
<dbReference type="InterPro" id="IPR036860">
    <property type="entry name" value="SH2_dom_sf"/>
</dbReference>
<keyword evidence="6" id="KW-0727">SH2 domain</keyword>
<dbReference type="InterPro" id="IPR001245">
    <property type="entry name" value="Ser-Thr/Tyr_kinase_cat_dom"/>
</dbReference>
<evidence type="ECO:0000256" key="6">
    <source>
        <dbReference type="PROSITE-ProRule" id="PRU00191"/>
    </source>
</evidence>
<proteinExistence type="inferred from homology"/>
<evidence type="ECO:0000259" key="10">
    <source>
        <dbReference type="PROSITE" id="PS50001"/>
    </source>
</evidence>
<dbReference type="InterPro" id="IPR035849">
    <property type="entry name" value="Fes/Fps/Fer_SH2"/>
</dbReference>
<dbReference type="PRINTS" id="PR00401">
    <property type="entry name" value="SH2DOMAIN"/>
</dbReference>
<evidence type="ECO:0000256" key="9">
    <source>
        <dbReference type="SAM" id="MobiDB-lite"/>
    </source>
</evidence>
<evidence type="ECO:0000256" key="4">
    <source>
        <dbReference type="ARBA" id="ARBA00022840"/>
    </source>
</evidence>
<dbReference type="EC" id="2.7.10.2" evidence="8"/>
<keyword evidence="3 8" id="KW-0418">Kinase</keyword>
<evidence type="ECO:0000256" key="8">
    <source>
        <dbReference type="RuleBase" id="RU362096"/>
    </source>
</evidence>
<feature type="binding site" evidence="7">
    <location>
        <position position="273"/>
    </location>
    <ligand>
        <name>ATP</name>
        <dbReference type="ChEBI" id="CHEBI:30616"/>
    </ligand>
</feature>
<evidence type="ECO:0000256" key="7">
    <source>
        <dbReference type="PROSITE-ProRule" id="PRU10141"/>
    </source>
</evidence>
<dbReference type="InterPro" id="IPR011009">
    <property type="entry name" value="Kinase-like_dom_sf"/>
</dbReference>
<dbReference type="PROSITE" id="PS00107">
    <property type="entry name" value="PROTEIN_KINASE_ATP"/>
    <property type="match status" value="1"/>
</dbReference>
<dbReference type="SUPFAM" id="SSF56112">
    <property type="entry name" value="Protein kinase-like (PK-like)"/>
    <property type="match status" value="1"/>
</dbReference>
<protein>
    <recommendedName>
        <fullName evidence="8">Tyrosine-protein kinase</fullName>
        <ecNumber evidence="8">2.7.10.2</ecNumber>
    </recommendedName>
</protein>
<dbReference type="SUPFAM" id="SSF55550">
    <property type="entry name" value="SH2 domain"/>
    <property type="match status" value="1"/>
</dbReference>
<dbReference type="Gene3D" id="3.30.505.10">
    <property type="entry name" value="SH2 domain"/>
    <property type="match status" value="1"/>
</dbReference>
<keyword evidence="5 8" id="KW-0829">Tyrosine-protein kinase</keyword>
<evidence type="ECO:0000256" key="1">
    <source>
        <dbReference type="ARBA" id="ARBA00022679"/>
    </source>
</evidence>
<dbReference type="PROSITE" id="PS50011">
    <property type="entry name" value="PROTEIN_KINASE_DOM"/>
    <property type="match status" value="1"/>
</dbReference>
<evidence type="ECO:0000313" key="13">
    <source>
        <dbReference type="RefSeq" id="XP_014672846.1"/>
    </source>
</evidence>
<dbReference type="Gene3D" id="3.30.200.20">
    <property type="entry name" value="Phosphorylase Kinase, domain 1"/>
    <property type="match status" value="1"/>
</dbReference>
<keyword evidence="2 7" id="KW-0547">Nucleotide-binding</keyword>
<feature type="region of interest" description="Disordered" evidence="9">
    <location>
        <begin position="86"/>
        <end position="119"/>
    </location>
</feature>
<dbReference type="PROSITE" id="PS50001">
    <property type="entry name" value="SH2"/>
    <property type="match status" value="1"/>
</dbReference>
<sequence>MMRQRAIDMLHVDVNSLQCQEECLLSKHTLLQVALDNLGSKDTPSAIEFDDNSSDGSALSDDSGLLPATRRQDNKNSFVSTLMKTRLHKRSPSTPPDVPSRDFLNSSSTSDYSGSSGEFSPLPPVLLQTQTSSRVLWDEEWFHGVLPRNEVTELLFREGDFLVRETVHHGQPEYVLSVFWECVKHFILQKMPEGHYRCEGASFPSIQELIQWHVASSQPVTKQSSAILRSPIQREKWQLNNDDVELKEKIGKGNFGDVYCAMLKTNGRQVAVKTCKATLPDDQKKTFLKEGRILKQYDHPNIVRFIGICTQRQPVMLVMELCADTGVSFSRQNKFFLGDFSRPMFPPCH</sequence>
<evidence type="ECO:0000259" key="11">
    <source>
        <dbReference type="PROSITE" id="PS50011"/>
    </source>
</evidence>
<evidence type="ECO:0000256" key="5">
    <source>
        <dbReference type="ARBA" id="ARBA00023137"/>
    </source>
</evidence>
<keyword evidence="4 7" id="KW-0067">ATP-binding</keyword>
<comment type="similarity">
    <text evidence="8">Belongs to the protein kinase superfamily. Tyr protein kinase family.</text>
</comment>
<reference evidence="13" key="1">
    <citation type="submission" date="2025-08" db="UniProtKB">
        <authorList>
            <consortium name="RefSeq"/>
        </authorList>
    </citation>
    <scope>IDENTIFICATION</scope>
</reference>
<comment type="catalytic activity">
    <reaction evidence="8">
        <text>L-tyrosyl-[protein] + ATP = O-phospho-L-tyrosyl-[protein] + ADP + H(+)</text>
        <dbReference type="Rhea" id="RHEA:10596"/>
        <dbReference type="Rhea" id="RHEA-COMP:10136"/>
        <dbReference type="Rhea" id="RHEA-COMP:20101"/>
        <dbReference type="ChEBI" id="CHEBI:15378"/>
        <dbReference type="ChEBI" id="CHEBI:30616"/>
        <dbReference type="ChEBI" id="CHEBI:46858"/>
        <dbReference type="ChEBI" id="CHEBI:61978"/>
        <dbReference type="ChEBI" id="CHEBI:456216"/>
        <dbReference type="EC" id="2.7.10.2"/>
    </reaction>
</comment>
<feature type="compositionally biased region" description="Low complexity" evidence="9">
    <location>
        <begin position="54"/>
        <end position="66"/>
    </location>
</feature>
<organism evidence="12 13">
    <name type="scientific">Priapulus caudatus</name>
    <name type="common">Priapulid worm</name>
    <dbReference type="NCBI Taxonomy" id="37621"/>
    <lineage>
        <taxon>Eukaryota</taxon>
        <taxon>Metazoa</taxon>
        <taxon>Ecdysozoa</taxon>
        <taxon>Scalidophora</taxon>
        <taxon>Priapulida</taxon>
        <taxon>Priapulimorpha</taxon>
        <taxon>Priapulimorphida</taxon>
        <taxon>Priapulidae</taxon>
        <taxon>Priapulus</taxon>
    </lineage>
</organism>
<evidence type="ECO:0000256" key="2">
    <source>
        <dbReference type="ARBA" id="ARBA00022741"/>
    </source>
</evidence>
<keyword evidence="1 8" id="KW-0808">Transferase</keyword>
<dbReference type="InterPro" id="IPR000719">
    <property type="entry name" value="Prot_kinase_dom"/>
</dbReference>
<dbReference type="PANTHER" id="PTHR24418">
    <property type="entry name" value="TYROSINE-PROTEIN KINASE"/>
    <property type="match status" value="1"/>
</dbReference>
<evidence type="ECO:0000256" key="3">
    <source>
        <dbReference type="ARBA" id="ARBA00022777"/>
    </source>
</evidence>
<evidence type="ECO:0000313" key="12">
    <source>
        <dbReference type="Proteomes" id="UP000695022"/>
    </source>
</evidence>
<dbReference type="Pfam" id="PF00017">
    <property type="entry name" value="SH2"/>
    <property type="match status" value="1"/>
</dbReference>